<sequence length="320" mass="36810">MKCKDVDKLVYEYMFPKPRPSDPPNFSALLVRCIIPEVREETQSFYGHISTQEARYPGLDYTHPTHRIRLSRWPWHRRMFRAIDGLGLTASEVDRLSRWEGTKWAKDKYEKENNVVIRDTAADGIPEWVEDEGRAVSADVPRDPEPWRTVGRASEWAVHLDDDEDMEEEDLEMSDQEPDIEDDHILLSIGHDLNARLRAGAALREQGDPQAVLDNEWETWLKNALESGELAHIADTLVRYNSHPTTTNLPRVPATLFPANMLGAARRGNWVEIPEVLHPILRQTLRDERITQQQQQQQGRRTYGDLRLPGTDSGHNIAEA</sequence>
<dbReference type="Proteomes" id="UP001163324">
    <property type="component" value="Chromosome 5"/>
</dbReference>
<name>A0ACC0V060_9HYPO</name>
<proteinExistence type="predicted"/>
<accession>A0ACC0V060</accession>
<evidence type="ECO:0000313" key="1">
    <source>
        <dbReference type="EMBL" id="KAI9899299.1"/>
    </source>
</evidence>
<keyword evidence="2" id="KW-1185">Reference proteome</keyword>
<dbReference type="EMBL" id="CM047944">
    <property type="protein sequence ID" value="KAI9899299.1"/>
    <property type="molecule type" value="Genomic_DNA"/>
</dbReference>
<evidence type="ECO:0000313" key="2">
    <source>
        <dbReference type="Proteomes" id="UP001163324"/>
    </source>
</evidence>
<reference evidence="1" key="1">
    <citation type="submission" date="2022-10" db="EMBL/GenBank/DDBJ databases">
        <title>Complete Genome of Trichothecium roseum strain YXFP-22015, a Plant Pathogen Isolated from Citrus.</title>
        <authorList>
            <person name="Wang Y."/>
            <person name="Zhu L."/>
        </authorList>
    </citation>
    <scope>NUCLEOTIDE SEQUENCE</scope>
    <source>
        <strain evidence="1">YXFP-22015</strain>
    </source>
</reference>
<comment type="caution">
    <text evidence="1">The sequence shown here is derived from an EMBL/GenBank/DDBJ whole genome shotgun (WGS) entry which is preliminary data.</text>
</comment>
<protein>
    <submittedName>
        <fullName evidence="1">Uncharacterized protein</fullName>
    </submittedName>
</protein>
<organism evidence="1 2">
    <name type="scientific">Trichothecium roseum</name>
    <dbReference type="NCBI Taxonomy" id="47278"/>
    <lineage>
        <taxon>Eukaryota</taxon>
        <taxon>Fungi</taxon>
        <taxon>Dikarya</taxon>
        <taxon>Ascomycota</taxon>
        <taxon>Pezizomycotina</taxon>
        <taxon>Sordariomycetes</taxon>
        <taxon>Hypocreomycetidae</taxon>
        <taxon>Hypocreales</taxon>
        <taxon>Hypocreales incertae sedis</taxon>
        <taxon>Trichothecium</taxon>
    </lineage>
</organism>
<gene>
    <name evidence="1" type="ORF">N3K66_005760</name>
</gene>